<reference evidence="1 2" key="1">
    <citation type="submission" date="2012-01" db="EMBL/GenBank/DDBJ databases">
        <title>The Genome Sequence of Scardovia inopinata F0304.</title>
        <authorList>
            <consortium name="The Broad Institute Genome Sequencing Platform"/>
            <person name="Earl A."/>
            <person name="Ward D."/>
            <person name="Feldgarden M."/>
            <person name="Gevers D."/>
            <person name="Izard J."/>
            <person name="Baranova O.V."/>
            <person name="Blanton J.M."/>
            <person name="Tanner A.C."/>
            <person name="Dewhirst F.E."/>
            <person name="Young S.K."/>
            <person name="Zeng Q."/>
            <person name="Gargeya S."/>
            <person name="Fitzgerald M."/>
            <person name="Haas B."/>
            <person name="Abouelleil A."/>
            <person name="Alvarado L."/>
            <person name="Arachchi H.M."/>
            <person name="Berlin A."/>
            <person name="Chapman S.B."/>
            <person name="Gearin G."/>
            <person name="Goldberg J."/>
            <person name="Griggs A."/>
            <person name="Gujja S."/>
            <person name="Hansen M."/>
            <person name="Heiman D."/>
            <person name="Howarth C."/>
            <person name="Larimer J."/>
            <person name="Lui A."/>
            <person name="MacDonald P.J."/>
            <person name="McCowen C."/>
            <person name="Montmayeur A."/>
            <person name="Murphy C."/>
            <person name="Neiman D."/>
            <person name="Pearson M."/>
            <person name="Priest M."/>
            <person name="Roberts A."/>
            <person name="Saif S."/>
            <person name="Shea T."/>
            <person name="Sisk P."/>
            <person name="Stolte C."/>
            <person name="Sykes S."/>
            <person name="Wortman J."/>
            <person name="Nusbaum C."/>
            <person name="Birren B."/>
        </authorList>
    </citation>
    <scope>NUCLEOTIDE SEQUENCE [LARGE SCALE GENOMIC DNA]</scope>
    <source>
        <strain evidence="1 2">F0304</strain>
    </source>
</reference>
<gene>
    <name evidence="1" type="ORF">HMPREF9020_01317</name>
</gene>
<dbReference type="EMBL" id="ADCX01000012">
    <property type="protein sequence ID" value="EFG26235.2"/>
    <property type="molecule type" value="Genomic_DNA"/>
</dbReference>
<dbReference type="Proteomes" id="UP000005777">
    <property type="component" value="Unassembled WGS sequence"/>
</dbReference>
<sequence length="188" mass="20891">MHTSYIYRAYSHVSQFPHAVDLRVKNSKSRLKRDWYSHFSIIADMLKNVSDTTNTDNVAMELGFQPGDVVQEWLWDDDVDDSIRESIEELTGEDLVDEEYDSSVDGVIIWWRDGDAEDELSDTIMDAGGLLEGDGPFWVITPKPGRDGQAGSNTVQNAAKGAGMNAGTPVTLSNDWNGIQLRAFGHGH</sequence>
<protein>
    <recommendedName>
        <fullName evidence="3">DUF3052 domain-containing protein</fullName>
    </recommendedName>
</protein>
<dbReference type="AlphaFoldDB" id="W5IH05"/>
<dbReference type="eggNOG" id="ENOG5032TPU">
    <property type="taxonomic scope" value="Bacteria"/>
</dbReference>
<organism evidence="1 2">
    <name type="scientific">Scardovia inopinata F0304</name>
    <dbReference type="NCBI Taxonomy" id="641146"/>
    <lineage>
        <taxon>Bacteria</taxon>
        <taxon>Bacillati</taxon>
        <taxon>Actinomycetota</taxon>
        <taxon>Actinomycetes</taxon>
        <taxon>Bifidobacteriales</taxon>
        <taxon>Bifidobacteriaceae</taxon>
        <taxon>Scardovia</taxon>
    </lineage>
</organism>
<evidence type="ECO:0000313" key="1">
    <source>
        <dbReference type="EMBL" id="EFG26235.2"/>
    </source>
</evidence>
<evidence type="ECO:0000313" key="2">
    <source>
        <dbReference type="Proteomes" id="UP000005777"/>
    </source>
</evidence>
<dbReference type="InterPro" id="IPR021412">
    <property type="entry name" value="DUF3052"/>
</dbReference>
<keyword evidence="2" id="KW-1185">Reference proteome</keyword>
<dbReference type="HOGENOM" id="CLU_1438251_0_0_11"/>
<accession>W5IH05</accession>
<dbReference type="Pfam" id="PF11253">
    <property type="entry name" value="DUF3052"/>
    <property type="match status" value="1"/>
</dbReference>
<name>W5IH05_SCAIO</name>
<comment type="caution">
    <text evidence="1">The sequence shown here is derived from an EMBL/GenBank/DDBJ whole genome shotgun (WGS) entry which is preliminary data.</text>
</comment>
<evidence type="ECO:0008006" key="3">
    <source>
        <dbReference type="Google" id="ProtNLM"/>
    </source>
</evidence>
<proteinExistence type="predicted"/>